<feature type="domain" description="AB hydrolase-1" evidence="1">
    <location>
        <begin position="31"/>
        <end position="115"/>
    </location>
</feature>
<keyword evidence="3" id="KW-1185">Reference proteome</keyword>
<keyword evidence="2" id="KW-0378">Hydrolase</keyword>
<dbReference type="InterPro" id="IPR050228">
    <property type="entry name" value="Carboxylesterase_BioH"/>
</dbReference>
<dbReference type="InterPro" id="IPR000073">
    <property type="entry name" value="AB_hydrolase_1"/>
</dbReference>
<dbReference type="Pfam" id="PF00561">
    <property type="entry name" value="Abhydrolase_1"/>
    <property type="match status" value="1"/>
</dbReference>
<dbReference type="Proteomes" id="UP000722336">
    <property type="component" value="Unassembled WGS sequence"/>
</dbReference>
<protein>
    <submittedName>
        <fullName evidence="2">Alpha/beta hydrolase</fullName>
    </submittedName>
</protein>
<proteinExistence type="predicted"/>
<dbReference type="GO" id="GO:0016787">
    <property type="term" value="F:hydrolase activity"/>
    <property type="evidence" value="ECO:0007669"/>
    <property type="project" value="UniProtKB-KW"/>
</dbReference>
<comment type="caution">
    <text evidence="2">The sequence shown here is derived from an EMBL/GenBank/DDBJ whole genome shotgun (WGS) entry which is preliminary data.</text>
</comment>
<name>A0ABS6SAS0_9SPHN</name>
<evidence type="ECO:0000313" key="2">
    <source>
        <dbReference type="EMBL" id="MBV7255502.1"/>
    </source>
</evidence>
<sequence length="257" mass="27450">MTTTIPHIFETSDGTRLAWHEVAPLAGTGRPLLLIHGLFSTAHVNWVRFGTAAALAAAGFHCHMLDLRGHGQSEAPSDLAKWPPNILARDAADWVRHLGVGDYDLAGFSLGARTSVLGVIGGLTPRRLAICGMGLDGIAAQQSGTDWFINAVENRDDHARGTDEYFAVQFMKTNGVNPHAALHLLRAQVDGDEGDIAAIDIPTLVLCAAEDRFFMDAKKLAALMPNARFATMPGTHMSCVSKPELGEELTAFLTAGS</sequence>
<accession>A0ABS6SAS0</accession>
<evidence type="ECO:0000313" key="3">
    <source>
        <dbReference type="Proteomes" id="UP000722336"/>
    </source>
</evidence>
<evidence type="ECO:0000259" key="1">
    <source>
        <dbReference type="Pfam" id="PF00561"/>
    </source>
</evidence>
<reference evidence="2 3" key="1">
    <citation type="submission" date="2021-04" db="EMBL/GenBank/DDBJ databases">
        <authorList>
            <person name="Pira H."/>
            <person name="Risdian C."/>
            <person name="Wink J."/>
        </authorList>
    </citation>
    <scope>NUCLEOTIDE SEQUENCE [LARGE SCALE GENOMIC DNA]</scope>
    <source>
        <strain evidence="2 3">WHA3</strain>
    </source>
</reference>
<organism evidence="2 3">
    <name type="scientific">Pacificimonas pallii</name>
    <dbReference type="NCBI Taxonomy" id="2827236"/>
    <lineage>
        <taxon>Bacteria</taxon>
        <taxon>Pseudomonadati</taxon>
        <taxon>Pseudomonadota</taxon>
        <taxon>Alphaproteobacteria</taxon>
        <taxon>Sphingomonadales</taxon>
        <taxon>Sphingosinicellaceae</taxon>
        <taxon>Pacificimonas</taxon>
    </lineage>
</organism>
<dbReference type="PANTHER" id="PTHR43194">
    <property type="entry name" value="HYDROLASE ALPHA/BETA FOLD FAMILY"/>
    <property type="match status" value="1"/>
</dbReference>
<dbReference type="RefSeq" id="WP_218443830.1">
    <property type="nucleotide sequence ID" value="NZ_JAGSPA010000001.1"/>
</dbReference>
<dbReference type="PANTHER" id="PTHR43194:SF2">
    <property type="entry name" value="PEROXISOMAL MEMBRANE PROTEIN LPX1"/>
    <property type="match status" value="1"/>
</dbReference>
<gene>
    <name evidence="2" type="ORF">KCG44_01745</name>
</gene>
<dbReference type="EMBL" id="JAGSPA010000001">
    <property type="protein sequence ID" value="MBV7255502.1"/>
    <property type="molecule type" value="Genomic_DNA"/>
</dbReference>